<dbReference type="RefSeq" id="WP_340526119.1">
    <property type="nucleotide sequence ID" value="NZ_JBBLXS010000784.1"/>
</dbReference>
<feature type="chain" id="PRO_5047496429" evidence="1">
    <location>
        <begin position="21"/>
        <end position="147"/>
    </location>
</feature>
<evidence type="ECO:0000256" key="1">
    <source>
        <dbReference type="SAM" id="SignalP"/>
    </source>
</evidence>
<gene>
    <name evidence="2" type="ORF">WMG39_28910</name>
</gene>
<keyword evidence="3" id="KW-1185">Reference proteome</keyword>
<dbReference type="Proteomes" id="UP001384579">
    <property type="component" value="Unassembled WGS sequence"/>
</dbReference>
<keyword evidence="1" id="KW-0732">Signal</keyword>
<dbReference type="EMBL" id="JBBLXS010000784">
    <property type="protein sequence ID" value="MEK0188839.1"/>
    <property type="molecule type" value="Genomic_DNA"/>
</dbReference>
<comment type="caution">
    <text evidence="2">The sequence shown here is derived from an EMBL/GenBank/DDBJ whole genome shotgun (WGS) entry which is preliminary data.</text>
</comment>
<accession>A0ABU8YWN0</accession>
<protein>
    <submittedName>
        <fullName evidence="2">Uncharacterized protein</fullName>
    </submittedName>
</protein>
<feature type="signal peptide" evidence="1">
    <location>
        <begin position="1"/>
        <end position="20"/>
    </location>
</feature>
<reference evidence="2 3" key="1">
    <citation type="journal article" date="2020" name="Harmful Algae">
        <title>Molecular and morphological characterization of a novel dihydroanatoxin-a producing Microcoleus species (cyanobacteria) from the Russian River, California, USA.</title>
        <authorList>
            <person name="Conklin K.Y."/>
            <person name="Stancheva R."/>
            <person name="Otten T.G."/>
            <person name="Fadness R."/>
            <person name="Boyer G.L."/>
            <person name="Read B."/>
            <person name="Zhang X."/>
            <person name="Sheath R.G."/>
        </authorList>
    </citation>
    <scope>NUCLEOTIDE SEQUENCE [LARGE SCALE GENOMIC DNA]</scope>
    <source>
        <strain evidence="2 3">PTRS2</strain>
    </source>
</reference>
<sequence length="147" mass="15955">MRVIKTAVLSVILMATSSLGLIAIAQNRWPEDTKSGQCPVGQTCRYPQPGTRPGDAYCAGDGEIVGGFYVDLETPNSTATIRWSGRSAVGAFATDSKFIATETRGQNWISFGNVGMKCFVFEVVEPRSHSGNQNVNFVTNFDANRIR</sequence>
<evidence type="ECO:0000313" key="2">
    <source>
        <dbReference type="EMBL" id="MEK0188839.1"/>
    </source>
</evidence>
<proteinExistence type="predicted"/>
<name>A0ABU8YWN0_9CYAN</name>
<evidence type="ECO:0000313" key="3">
    <source>
        <dbReference type="Proteomes" id="UP001384579"/>
    </source>
</evidence>
<organism evidence="2 3">
    <name type="scientific">Microcoleus anatoxicus PTRS2</name>
    <dbReference type="NCBI Taxonomy" id="2705321"/>
    <lineage>
        <taxon>Bacteria</taxon>
        <taxon>Bacillati</taxon>
        <taxon>Cyanobacteriota</taxon>
        <taxon>Cyanophyceae</taxon>
        <taxon>Oscillatoriophycideae</taxon>
        <taxon>Oscillatoriales</taxon>
        <taxon>Microcoleaceae</taxon>
        <taxon>Microcoleus</taxon>
        <taxon>Microcoleus anatoxicus</taxon>
    </lineage>
</organism>